<dbReference type="AlphaFoldDB" id="A0A1I8BFC0"/>
<evidence type="ECO:0000313" key="2">
    <source>
        <dbReference type="WBParaSite" id="MhA1_Contig2156.frz3.gene3"/>
    </source>
</evidence>
<organism evidence="1 2">
    <name type="scientific">Meloidogyne hapla</name>
    <name type="common">Root-knot nematode worm</name>
    <dbReference type="NCBI Taxonomy" id="6305"/>
    <lineage>
        <taxon>Eukaryota</taxon>
        <taxon>Metazoa</taxon>
        <taxon>Ecdysozoa</taxon>
        <taxon>Nematoda</taxon>
        <taxon>Chromadorea</taxon>
        <taxon>Rhabditida</taxon>
        <taxon>Tylenchina</taxon>
        <taxon>Tylenchomorpha</taxon>
        <taxon>Tylenchoidea</taxon>
        <taxon>Meloidogynidae</taxon>
        <taxon>Meloidogyninae</taxon>
        <taxon>Meloidogyne</taxon>
    </lineage>
</organism>
<dbReference type="WBParaSite" id="MhA1_Contig2156.frz3.gene3">
    <property type="protein sequence ID" value="MhA1_Contig2156.frz3.gene3"/>
    <property type="gene ID" value="MhA1_Contig2156.frz3.gene3"/>
</dbReference>
<proteinExistence type="predicted"/>
<dbReference type="Proteomes" id="UP000095281">
    <property type="component" value="Unplaced"/>
</dbReference>
<keyword evidence="1" id="KW-1185">Reference proteome</keyword>
<sequence>MQQIKLWDGNDCSNLEDQQEEINLIRTEIEKEHINFLITNNKINEINIETFGRKCRINKLIPSFEVYAEK</sequence>
<accession>A0A1I8BFC0</accession>
<name>A0A1I8BFC0_MELHA</name>
<evidence type="ECO:0000313" key="1">
    <source>
        <dbReference type="Proteomes" id="UP000095281"/>
    </source>
</evidence>
<protein>
    <submittedName>
        <fullName evidence="2">Uncharacterized protein</fullName>
    </submittedName>
</protein>
<reference evidence="2" key="1">
    <citation type="submission" date="2016-11" db="UniProtKB">
        <authorList>
            <consortium name="WormBaseParasite"/>
        </authorList>
    </citation>
    <scope>IDENTIFICATION</scope>
</reference>